<dbReference type="InterPro" id="IPR036388">
    <property type="entry name" value="WH-like_DNA-bd_sf"/>
</dbReference>
<dbReference type="GO" id="GO:0003677">
    <property type="term" value="F:DNA binding"/>
    <property type="evidence" value="ECO:0007669"/>
    <property type="project" value="UniProtKB-KW"/>
</dbReference>
<proteinExistence type="predicted"/>
<dbReference type="EMBL" id="JACHJW010000001">
    <property type="protein sequence ID" value="MBB4959593.1"/>
    <property type="molecule type" value="Genomic_DNA"/>
</dbReference>
<dbReference type="Pfam" id="PF08279">
    <property type="entry name" value="HTH_11"/>
    <property type="match status" value="1"/>
</dbReference>
<evidence type="ECO:0000259" key="1">
    <source>
        <dbReference type="Pfam" id="PF08279"/>
    </source>
</evidence>
<evidence type="ECO:0000259" key="2">
    <source>
        <dbReference type="Pfam" id="PF13280"/>
    </source>
</evidence>
<feature type="domain" description="WYL" evidence="2">
    <location>
        <begin position="125"/>
        <end position="190"/>
    </location>
</feature>
<comment type="caution">
    <text evidence="3">The sequence shown here is derived from an EMBL/GenBank/DDBJ whole genome shotgun (WGS) entry which is preliminary data.</text>
</comment>
<keyword evidence="3" id="KW-0238">DNA-binding</keyword>
<evidence type="ECO:0000313" key="4">
    <source>
        <dbReference type="Proteomes" id="UP000578819"/>
    </source>
</evidence>
<dbReference type="Proteomes" id="UP000578819">
    <property type="component" value="Unassembled WGS sequence"/>
</dbReference>
<protein>
    <submittedName>
        <fullName evidence="3">Putative DNA-binding transcriptional regulator YafY</fullName>
    </submittedName>
</protein>
<dbReference type="InterPro" id="IPR036390">
    <property type="entry name" value="WH_DNA-bd_sf"/>
</dbReference>
<dbReference type="Pfam" id="PF13280">
    <property type="entry name" value="WYL"/>
    <property type="match status" value="1"/>
</dbReference>
<evidence type="ECO:0000313" key="3">
    <source>
        <dbReference type="EMBL" id="MBB4959593.1"/>
    </source>
</evidence>
<keyword evidence="4" id="KW-1185">Reference proteome</keyword>
<feature type="domain" description="Helix-turn-helix type 11" evidence="1">
    <location>
        <begin position="5"/>
        <end position="46"/>
    </location>
</feature>
<dbReference type="AlphaFoldDB" id="A0A7W7SRF4"/>
<dbReference type="InterPro" id="IPR026881">
    <property type="entry name" value="WYL_dom"/>
</dbReference>
<dbReference type="PANTHER" id="PTHR34580">
    <property type="match status" value="1"/>
</dbReference>
<dbReference type="InterPro" id="IPR051534">
    <property type="entry name" value="CBASS_pafABC_assoc_protein"/>
</dbReference>
<dbReference type="SUPFAM" id="SSF46785">
    <property type="entry name" value="Winged helix' DNA-binding domain"/>
    <property type="match status" value="1"/>
</dbReference>
<sequence length="225" mass="24898">MAPRPRSARWLAERFTVGERTIRRDIDALQQTGVPIYAEPGRYGGYVLDKRHTLPPINFTPREAIAMAVALHALAGTPFLDAARSTLHKLITVLPGYDVEAVREVAARIQLTATPSPSPGPHRRILAVAEQALHRRAVLVLDYVDQRGAPSRRDVEPLGLLGSDNQWYLVGWCRLRAGVREFRLDRIRQAVPTAEVAPARPFILRHSGSARTSLDCFGNADMGLS</sequence>
<reference evidence="3 4" key="1">
    <citation type="submission" date="2020-08" db="EMBL/GenBank/DDBJ databases">
        <title>Sequencing the genomes of 1000 actinobacteria strains.</title>
        <authorList>
            <person name="Klenk H.-P."/>
        </authorList>
    </citation>
    <scope>NUCLEOTIDE SEQUENCE [LARGE SCALE GENOMIC DNA]</scope>
    <source>
        <strain evidence="3 4">DSM 45886</strain>
    </source>
</reference>
<dbReference type="Gene3D" id="1.10.10.10">
    <property type="entry name" value="Winged helix-like DNA-binding domain superfamily/Winged helix DNA-binding domain"/>
    <property type="match status" value="1"/>
</dbReference>
<name>A0A7W7SRF4_9ACTN</name>
<gene>
    <name evidence="3" type="ORF">FHR38_003326</name>
</gene>
<organism evidence="3 4">
    <name type="scientific">Micromonospora polyrhachis</name>
    <dbReference type="NCBI Taxonomy" id="1282883"/>
    <lineage>
        <taxon>Bacteria</taxon>
        <taxon>Bacillati</taxon>
        <taxon>Actinomycetota</taxon>
        <taxon>Actinomycetes</taxon>
        <taxon>Micromonosporales</taxon>
        <taxon>Micromonosporaceae</taxon>
        <taxon>Micromonospora</taxon>
    </lineage>
</organism>
<accession>A0A7W7SRF4</accession>
<dbReference type="PROSITE" id="PS52050">
    <property type="entry name" value="WYL"/>
    <property type="match status" value="1"/>
</dbReference>
<dbReference type="InterPro" id="IPR013196">
    <property type="entry name" value="HTH_11"/>
</dbReference>
<dbReference type="PANTHER" id="PTHR34580:SF3">
    <property type="entry name" value="PROTEIN PAFB"/>
    <property type="match status" value="1"/>
</dbReference>